<dbReference type="AlphaFoldDB" id="A0A644U0T0"/>
<sequence length="475" mass="56321">MKKKYYFILGLVIVLTQTVFSQDMNERIKVNNPSKNIIQLMAVDSVTYYLNPDEPVYYEYDQRGNVILEESVGFVKNENVFNDDSLLLTTRFYLWDYDSNFFRLHEIMDFSYNENNLLSQFQMNINIEGVWIENTRTNYTYNINGKLSLETNSYYDPDSSTWFLTSRTEYFYNANNLLTQSNTYSIDFDGTSVLESQSVYTYNQNNSLSFTQYESYYNETLSYGTRSNFTYDNNNLLIEEVMESYSTYSGSVWKLSNKQEYFYNANNRLESVKYYMYNNDWNLHNIDSIFYDNYFNQVHIKSYRNINEEWLCHQRIQKILDYNYTQDQLLNPKSSPMYTDERYFDNSTHMLRNMVLASNSSPANESTWRIDTNRYHYSLKNIGVALTDNFDYDGYDFVVYPNPSNEDSYIILNGVESQIQISVYDIHSKLILRLIEKPINGRVVAKIDVSNLSKGVYIINFKDGKYSQTKKLIVN</sequence>
<dbReference type="Gene3D" id="2.40.128.720">
    <property type="match status" value="2"/>
</dbReference>
<protein>
    <recommendedName>
        <fullName evidence="1">Secretion system C-terminal sorting domain-containing protein</fullName>
    </recommendedName>
</protein>
<proteinExistence type="predicted"/>
<comment type="caution">
    <text evidence="2">The sequence shown here is derived from an EMBL/GenBank/DDBJ whole genome shotgun (WGS) entry which is preliminary data.</text>
</comment>
<feature type="domain" description="Secretion system C-terminal sorting" evidence="1">
    <location>
        <begin position="399"/>
        <end position="474"/>
    </location>
</feature>
<dbReference type="InterPro" id="IPR026444">
    <property type="entry name" value="Secre_tail"/>
</dbReference>
<reference evidence="2" key="1">
    <citation type="submission" date="2019-08" db="EMBL/GenBank/DDBJ databases">
        <authorList>
            <person name="Kucharzyk K."/>
            <person name="Murdoch R.W."/>
            <person name="Higgins S."/>
            <person name="Loffler F."/>
        </authorList>
    </citation>
    <scope>NUCLEOTIDE SEQUENCE</scope>
</reference>
<evidence type="ECO:0000313" key="2">
    <source>
        <dbReference type="EMBL" id="MPL72846.1"/>
    </source>
</evidence>
<gene>
    <name evidence="2" type="ORF">SDC9_18639</name>
</gene>
<dbReference type="NCBIfam" id="TIGR04183">
    <property type="entry name" value="Por_Secre_tail"/>
    <property type="match status" value="1"/>
</dbReference>
<organism evidence="2">
    <name type="scientific">bioreactor metagenome</name>
    <dbReference type="NCBI Taxonomy" id="1076179"/>
    <lineage>
        <taxon>unclassified sequences</taxon>
        <taxon>metagenomes</taxon>
        <taxon>ecological metagenomes</taxon>
    </lineage>
</organism>
<evidence type="ECO:0000259" key="1">
    <source>
        <dbReference type="Pfam" id="PF18962"/>
    </source>
</evidence>
<dbReference type="EMBL" id="VSSQ01000068">
    <property type="protein sequence ID" value="MPL72846.1"/>
    <property type="molecule type" value="Genomic_DNA"/>
</dbReference>
<name>A0A644U0T0_9ZZZZ</name>
<accession>A0A644U0T0</accession>
<dbReference type="Pfam" id="PF18962">
    <property type="entry name" value="Por_Secre_tail"/>
    <property type="match status" value="1"/>
</dbReference>